<dbReference type="AlphaFoldDB" id="A0A0K2VBJ4"/>
<reference evidence="1" key="1">
    <citation type="submission" date="2014-05" db="EMBL/GenBank/DDBJ databases">
        <authorList>
            <person name="Chronopoulou M."/>
        </authorList>
    </citation>
    <scope>NUCLEOTIDE SEQUENCE</scope>
    <source>
        <tissue evidence="1">Whole organism</tissue>
    </source>
</reference>
<dbReference type="EMBL" id="HACA01030537">
    <property type="protein sequence ID" value="CDW47898.1"/>
    <property type="molecule type" value="Transcribed_RNA"/>
</dbReference>
<protein>
    <submittedName>
        <fullName evidence="1">Uncharacterized protein</fullName>
    </submittedName>
</protein>
<evidence type="ECO:0000313" key="1">
    <source>
        <dbReference type="EMBL" id="CDW47898.1"/>
    </source>
</evidence>
<feature type="non-terminal residue" evidence="1">
    <location>
        <position position="50"/>
    </location>
</feature>
<proteinExistence type="predicted"/>
<accession>A0A0K2VBJ4</accession>
<name>A0A0K2VBJ4_LEPSM</name>
<organism evidence="1">
    <name type="scientific">Lepeophtheirus salmonis</name>
    <name type="common">Salmon louse</name>
    <name type="synonym">Caligus salmonis</name>
    <dbReference type="NCBI Taxonomy" id="72036"/>
    <lineage>
        <taxon>Eukaryota</taxon>
        <taxon>Metazoa</taxon>
        <taxon>Ecdysozoa</taxon>
        <taxon>Arthropoda</taxon>
        <taxon>Crustacea</taxon>
        <taxon>Multicrustacea</taxon>
        <taxon>Hexanauplia</taxon>
        <taxon>Copepoda</taxon>
        <taxon>Siphonostomatoida</taxon>
        <taxon>Caligidae</taxon>
        <taxon>Lepeophtheirus</taxon>
    </lineage>
</organism>
<sequence length="50" mass="5780">MFLQLVTEFGFRTVAILTDGHSINHIFLNNKLGNYFTPLHIENPFCTPKE</sequence>